<dbReference type="Proteomes" id="UP000005508">
    <property type="component" value="Unassembled WGS sequence"/>
</dbReference>
<protein>
    <submittedName>
        <fullName evidence="2">Uncharacterized protein</fullName>
    </submittedName>
</protein>
<sequence>MRYGFKIHRQKTPHFPHPSRAIGANYDLNHGFDGVNPLE</sequence>
<gene>
    <name evidence="2" type="ORF">SC1083_0908</name>
</gene>
<dbReference type="AlphaFoldDB" id="G4A7W2"/>
<organism evidence="2 3">
    <name type="scientific">Aggregatibacter actinomycetemcomitans serotype e str. SC1083</name>
    <dbReference type="NCBI Taxonomy" id="907488"/>
    <lineage>
        <taxon>Bacteria</taxon>
        <taxon>Pseudomonadati</taxon>
        <taxon>Pseudomonadota</taxon>
        <taxon>Gammaproteobacteria</taxon>
        <taxon>Pasteurellales</taxon>
        <taxon>Pasteurellaceae</taxon>
        <taxon>Aggregatibacter</taxon>
    </lineage>
</organism>
<name>G4A7W2_AGGAC</name>
<accession>G4A7W2</accession>
<evidence type="ECO:0000313" key="2">
    <source>
        <dbReference type="EMBL" id="EGY34516.1"/>
    </source>
</evidence>
<comment type="caution">
    <text evidence="2">The sequence shown here is derived from an EMBL/GenBank/DDBJ whole genome shotgun (WGS) entry which is preliminary data.</text>
</comment>
<dbReference type="PATRIC" id="fig|907488.3.peg.894"/>
<feature type="compositionally biased region" description="Basic residues" evidence="1">
    <location>
        <begin position="1"/>
        <end position="14"/>
    </location>
</feature>
<dbReference type="EMBL" id="AEJM01000016">
    <property type="protein sequence ID" value="EGY34516.1"/>
    <property type="molecule type" value="Genomic_DNA"/>
</dbReference>
<proteinExistence type="predicted"/>
<evidence type="ECO:0000256" key="1">
    <source>
        <dbReference type="SAM" id="MobiDB-lite"/>
    </source>
</evidence>
<reference evidence="2 3" key="1">
    <citation type="submission" date="2010-10" db="EMBL/GenBank/DDBJ databases">
        <authorList>
            <person name="Chen C."/>
            <person name="Kittichotirat W."/>
            <person name="Asikainen S."/>
            <person name="Bumgarner R."/>
        </authorList>
    </citation>
    <scope>NUCLEOTIDE SEQUENCE [LARGE SCALE GENOMIC DNA]</scope>
    <source>
        <strain evidence="2 3">SC1083</strain>
    </source>
</reference>
<evidence type="ECO:0000313" key="3">
    <source>
        <dbReference type="Proteomes" id="UP000005508"/>
    </source>
</evidence>
<feature type="region of interest" description="Disordered" evidence="1">
    <location>
        <begin position="1"/>
        <end position="20"/>
    </location>
</feature>